<evidence type="ECO:0000259" key="5">
    <source>
        <dbReference type="Pfam" id="PF00171"/>
    </source>
</evidence>
<dbReference type="PROSITE" id="PS00687">
    <property type="entry name" value="ALDEHYDE_DEHYDR_GLU"/>
    <property type="match status" value="1"/>
</dbReference>
<dbReference type="PANTHER" id="PTHR42991:SF1">
    <property type="entry name" value="ALDEHYDE DEHYDROGENASE"/>
    <property type="match status" value="1"/>
</dbReference>
<dbReference type="Pfam" id="PF00171">
    <property type="entry name" value="Aldedh"/>
    <property type="match status" value="1"/>
</dbReference>
<dbReference type="eggNOG" id="COG1012">
    <property type="taxonomic scope" value="Bacteria"/>
</dbReference>
<protein>
    <recommendedName>
        <fullName evidence="5">Aldehyde dehydrogenase domain-containing protein</fullName>
    </recommendedName>
</protein>
<dbReference type="EMBL" id="CM000951">
    <property type="protein sequence ID" value="EFH28207.1"/>
    <property type="molecule type" value="Genomic_DNA"/>
</dbReference>
<dbReference type="InterPro" id="IPR016162">
    <property type="entry name" value="Ald_DH_N"/>
</dbReference>
<dbReference type="InterPro" id="IPR016163">
    <property type="entry name" value="Ald_DH_C"/>
</dbReference>
<dbReference type="SUPFAM" id="SSF53720">
    <property type="entry name" value="ALDH-like"/>
    <property type="match status" value="1"/>
</dbReference>
<proteinExistence type="inferred from homology"/>
<dbReference type="InterPro" id="IPR029510">
    <property type="entry name" value="Ald_DH_CS_GLU"/>
</dbReference>
<dbReference type="PANTHER" id="PTHR42991">
    <property type="entry name" value="ALDEHYDE DEHYDROGENASE"/>
    <property type="match status" value="1"/>
</dbReference>
<feature type="domain" description="Aldehyde dehydrogenase" evidence="5">
    <location>
        <begin position="2"/>
        <end position="249"/>
    </location>
</feature>
<dbReference type="Gene3D" id="3.40.309.10">
    <property type="entry name" value="Aldehyde Dehydrogenase, Chain A, domain 2"/>
    <property type="match status" value="1"/>
</dbReference>
<evidence type="ECO:0000313" key="7">
    <source>
        <dbReference type="Proteomes" id="UP000002785"/>
    </source>
</evidence>
<gene>
    <name evidence="6" type="ORF">SSEG_10412</name>
</gene>
<evidence type="ECO:0000256" key="4">
    <source>
        <dbReference type="RuleBase" id="RU003345"/>
    </source>
</evidence>
<organism evidence="6 7">
    <name type="scientific">Streptomyces sviceus (strain ATCC 29083 / DSM 924 / JCM 4929 / NBRC 13980 / NCIMB 11184 / NRRL 5439 / UC 5370)</name>
    <dbReference type="NCBI Taxonomy" id="463191"/>
    <lineage>
        <taxon>Bacteria</taxon>
        <taxon>Bacillati</taxon>
        <taxon>Actinomycetota</taxon>
        <taxon>Actinomycetes</taxon>
        <taxon>Kitasatosporales</taxon>
        <taxon>Streptomycetaceae</taxon>
        <taxon>Streptomyces</taxon>
    </lineage>
</organism>
<sequence>MAMVTLTGSVATGRTVAAMAAGRKLLLELGGNDPLFVLPDTDLTAAARLAADGACATAGQSCRGVKRVIVWESVADAFVPLLTAAVAAKRAGDPHAADTDVGPLITEDAARLVAERVAAAEKDGAVVTTGGTHTGPLMAPTVLDRVRPHSDLVTEETFGPVAPVLRVADTDEAVRLSNSTPYGLQAGVLTNDSAAFWELASRLRVGAVNLGAGPHYDSPHIPFGGVKASGVGREGIRYAIAEMTSIKTVTLPYR</sequence>
<feature type="active site" evidence="3">
    <location>
        <position position="28"/>
    </location>
</feature>
<dbReference type="InterPro" id="IPR016161">
    <property type="entry name" value="Ald_DH/histidinol_DH"/>
</dbReference>
<evidence type="ECO:0000313" key="6">
    <source>
        <dbReference type="EMBL" id="EFH28207.1"/>
    </source>
</evidence>
<dbReference type="InterPro" id="IPR051020">
    <property type="entry name" value="ALDH-related_metabolic_enz"/>
</dbReference>
<dbReference type="HOGENOM" id="CLU_005391_1_4_11"/>
<comment type="similarity">
    <text evidence="1 4">Belongs to the aldehyde dehydrogenase family.</text>
</comment>
<dbReference type="Proteomes" id="UP000002785">
    <property type="component" value="Chromosome"/>
</dbReference>
<keyword evidence="2 4" id="KW-0560">Oxidoreductase</keyword>
<dbReference type="AlphaFoldDB" id="D6XBS6"/>
<dbReference type="Gene3D" id="3.40.605.10">
    <property type="entry name" value="Aldehyde Dehydrogenase, Chain A, domain 1"/>
    <property type="match status" value="1"/>
</dbReference>
<accession>D6XBS6</accession>
<keyword evidence="7" id="KW-1185">Reference proteome</keyword>
<evidence type="ECO:0000256" key="3">
    <source>
        <dbReference type="PROSITE-ProRule" id="PRU10007"/>
    </source>
</evidence>
<dbReference type="GO" id="GO:0008911">
    <property type="term" value="F:lactaldehyde dehydrogenase (NAD+) activity"/>
    <property type="evidence" value="ECO:0007669"/>
    <property type="project" value="TreeGrafter"/>
</dbReference>
<evidence type="ECO:0000256" key="2">
    <source>
        <dbReference type="ARBA" id="ARBA00023002"/>
    </source>
</evidence>
<dbReference type="InterPro" id="IPR015590">
    <property type="entry name" value="Aldehyde_DH_dom"/>
</dbReference>
<reference evidence="6" key="1">
    <citation type="submission" date="2009-10" db="EMBL/GenBank/DDBJ databases">
        <title>The genome sequence of Streptomyces sviceus strain ATCC 29083.</title>
        <authorList>
            <consortium name="The Broad Institute Genome Sequencing Platform"/>
            <consortium name="Broad Institute Microbial Sequencing Center"/>
            <person name="Fischbach M."/>
            <person name="Godfrey P."/>
            <person name="Ward D."/>
            <person name="Young S."/>
            <person name="Zeng Q."/>
            <person name="Koehrsen M."/>
            <person name="Alvarado L."/>
            <person name="Berlin A.M."/>
            <person name="Bochicchio J."/>
            <person name="Borenstein D."/>
            <person name="Chapman S.B."/>
            <person name="Chen Z."/>
            <person name="Engels R."/>
            <person name="Freedman E."/>
            <person name="Gellesch M."/>
            <person name="Goldberg J."/>
            <person name="Griggs A."/>
            <person name="Gujja S."/>
            <person name="Heilman E.R."/>
            <person name="Heiman D.I."/>
            <person name="Hepburn T.A."/>
            <person name="Howarth C."/>
            <person name="Jen D."/>
            <person name="Larson L."/>
            <person name="Lewis B."/>
            <person name="Mehta T."/>
            <person name="Park D."/>
            <person name="Pearson M."/>
            <person name="Richards J."/>
            <person name="Roberts A."/>
            <person name="Saif S."/>
            <person name="Shea T.D."/>
            <person name="Shenoy N."/>
            <person name="Sisk P."/>
            <person name="Stolte C."/>
            <person name="Sykes S.N."/>
            <person name="Thomson T."/>
            <person name="Walk T."/>
            <person name="White J."/>
            <person name="Yandava C."/>
            <person name="Straight P."/>
            <person name="Clardy J."/>
            <person name="Hung D."/>
            <person name="Kolter R."/>
            <person name="Mekalanos J."/>
            <person name="Walker S."/>
            <person name="Walsh C.T."/>
            <person name="Wieland-Brown L.C."/>
            <person name="Haas B."/>
            <person name="Nusbaum C."/>
            <person name="Birren B."/>
        </authorList>
    </citation>
    <scope>NUCLEOTIDE SEQUENCE [LARGE SCALE GENOMIC DNA]</scope>
    <source>
        <strain evidence="6">ATCC 29083</strain>
    </source>
</reference>
<name>D6XBS6_STRX2</name>
<evidence type="ECO:0000256" key="1">
    <source>
        <dbReference type="ARBA" id="ARBA00009986"/>
    </source>
</evidence>